<feature type="signal peptide" evidence="3">
    <location>
        <begin position="1"/>
        <end position="28"/>
    </location>
</feature>
<dbReference type="KEGG" id="dez:DKM44_00630"/>
<reference evidence="5 6" key="1">
    <citation type="submission" date="2018-05" db="EMBL/GenBank/DDBJ databases">
        <title>Complete Genome Sequence of Deinococcus sp. strain 17bor-2.</title>
        <authorList>
            <person name="Srinivasan S."/>
        </authorList>
    </citation>
    <scope>NUCLEOTIDE SEQUENCE [LARGE SCALE GENOMIC DNA]</scope>
    <source>
        <strain evidence="5 6">17bor-2</strain>
    </source>
</reference>
<dbReference type="CDD" id="cd02696">
    <property type="entry name" value="MurNAc-LAA"/>
    <property type="match status" value="1"/>
</dbReference>
<keyword evidence="6" id="KW-1185">Reference proteome</keyword>
<dbReference type="SMART" id="SM00646">
    <property type="entry name" value="Ami_3"/>
    <property type="match status" value="1"/>
</dbReference>
<feature type="compositionally biased region" description="Low complexity" evidence="2">
    <location>
        <begin position="209"/>
        <end position="253"/>
    </location>
</feature>
<evidence type="ECO:0000313" key="6">
    <source>
        <dbReference type="Proteomes" id="UP000245368"/>
    </source>
</evidence>
<protein>
    <submittedName>
        <fullName evidence="5">N-acetylmuramoyl-L-alanine amidase</fullName>
    </submittedName>
</protein>
<feature type="compositionally biased region" description="Low complexity" evidence="2">
    <location>
        <begin position="261"/>
        <end position="279"/>
    </location>
</feature>
<dbReference type="AlphaFoldDB" id="A0A2Z3JKH6"/>
<organism evidence="5 6">
    <name type="scientific">Deinococcus irradiatisoli</name>
    <dbReference type="NCBI Taxonomy" id="2202254"/>
    <lineage>
        <taxon>Bacteria</taxon>
        <taxon>Thermotogati</taxon>
        <taxon>Deinococcota</taxon>
        <taxon>Deinococci</taxon>
        <taxon>Deinococcales</taxon>
        <taxon>Deinococcaceae</taxon>
        <taxon>Deinococcus</taxon>
    </lineage>
</organism>
<dbReference type="PANTHER" id="PTHR30404">
    <property type="entry name" value="N-ACETYLMURAMOYL-L-ALANINE AMIDASE"/>
    <property type="match status" value="1"/>
</dbReference>
<feature type="domain" description="MurNAc-LAA" evidence="4">
    <location>
        <begin position="504"/>
        <end position="619"/>
    </location>
</feature>
<evidence type="ECO:0000313" key="5">
    <source>
        <dbReference type="EMBL" id="AWN24386.1"/>
    </source>
</evidence>
<gene>
    <name evidence="5" type="ORF">DKM44_00630</name>
</gene>
<keyword evidence="3" id="KW-0732">Signal</keyword>
<dbReference type="GO" id="GO:0009253">
    <property type="term" value="P:peptidoglycan catabolic process"/>
    <property type="evidence" value="ECO:0007669"/>
    <property type="project" value="InterPro"/>
</dbReference>
<feature type="compositionally biased region" description="Low complexity" evidence="2">
    <location>
        <begin position="67"/>
        <end position="76"/>
    </location>
</feature>
<dbReference type="SUPFAM" id="SSF53187">
    <property type="entry name" value="Zn-dependent exopeptidases"/>
    <property type="match status" value="1"/>
</dbReference>
<dbReference type="OrthoDB" id="9772024at2"/>
<dbReference type="EMBL" id="CP029494">
    <property type="protein sequence ID" value="AWN24386.1"/>
    <property type="molecule type" value="Genomic_DNA"/>
</dbReference>
<evidence type="ECO:0000256" key="3">
    <source>
        <dbReference type="SAM" id="SignalP"/>
    </source>
</evidence>
<dbReference type="Proteomes" id="UP000245368">
    <property type="component" value="Chromosome"/>
</dbReference>
<dbReference type="Gene3D" id="3.40.630.40">
    <property type="entry name" value="Zn-dependent exopeptidases"/>
    <property type="match status" value="1"/>
</dbReference>
<feature type="region of interest" description="Disordered" evidence="2">
    <location>
        <begin position="196"/>
        <end position="286"/>
    </location>
</feature>
<keyword evidence="1" id="KW-0378">Hydrolase</keyword>
<feature type="region of interest" description="Disordered" evidence="2">
    <location>
        <begin position="39"/>
        <end position="78"/>
    </location>
</feature>
<dbReference type="InterPro" id="IPR002508">
    <property type="entry name" value="MurNAc-LAA_cat"/>
</dbReference>
<dbReference type="InterPro" id="IPR050695">
    <property type="entry name" value="N-acetylmuramoyl_amidase_3"/>
</dbReference>
<evidence type="ECO:0000256" key="1">
    <source>
        <dbReference type="ARBA" id="ARBA00022801"/>
    </source>
</evidence>
<evidence type="ECO:0000259" key="4">
    <source>
        <dbReference type="SMART" id="SM00646"/>
    </source>
</evidence>
<feature type="chain" id="PRO_5016391545" evidence="3">
    <location>
        <begin position="29"/>
        <end position="629"/>
    </location>
</feature>
<dbReference type="PANTHER" id="PTHR30404:SF0">
    <property type="entry name" value="N-ACETYLMURAMOYL-L-ALANINE AMIDASE AMIC"/>
    <property type="match status" value="1"/>
</dbReference>
<name>A0A2Z3JKH6_9DEIO</name>
<dbReference type="GO" id="GO:0008745">
    <property type="term" value="F:N-acetylmuramoyl-L-alanine amidase activity"/>
    <property type="evidence" value="ECO:0007669"/>
    <property type="project" value="InterPro"/>
</dbReference>
<dbReference type="Pfam" id="PF01520">
    <property type="entry name" value="Amidase_3"/>
    <property type="match status" value="1"/>
</dbReference>
<proteinExistence type="predicted"/>
<evidence type="ECO:0000256" key="2">
    <source>
        <dbReference type="SAM" id="MobiDB-lite"/>
    </source>
</evidence>
<accession>A0A2Z3JKH6</accession>
<dbReference type="GO" id="GO:0030288">
    <property type="term" value="C:outer membrane-bounded periplasmic space"/>
    <property type="evidence" value="ECO:0007669"/>
    <property type="project" value="TreeGrafter"/>
</dbReference>
<sequence length="629" mass="62954">MRRALMIFSSSSLLLCGALVSRAGAVNAAPSDPFVRGAPAQTLPGLKPLPQPAPTSDRSAVPGGAGASALPPLGAPRVSSSGSQTKVVFDLPPGVGYVLTPGFGGMQLELSGVRAAPSVTGRLGMNVGEYRVVPVAGGAQLSLGTAFSLGLSAGWRASEATIASGGRVLILEFGPALQGGAAPSVRGTVRADQAVNPGRLVLTPPSLEAPKAPDAAVPASPAPATAGVSAPGLPGLSRALPAAAAPTSGPGSADQVPPGDAAGNAGGSLPAPAAGLPGAQDSDPNVLRGKAQGAVQAGALLGAPRIGKNPGVTRVVLDLPPGSSFSITPGALGLSIDLSGAGADEQMSGAVSSELLGWRYSSAGDHSNVTLLSASALTERSGWHSVLLPPVSGSDRSRLAIDLSPAFANTTPLLPVERVLAAVPPVRSAALGFAGNVLVRPSVVIDAGHGGRDPGAVGLVTEKAVVLDVALRVRSYLQAAGVDVIMSRDSDRELFLDKTTDLNARAALGYKGAQLFVSIHANSMEPVNVLRGYGIETWWNNNNPGSPLLAGALQSSVIQVTGAYDQGLKSSRSLAVLRGSKIPAALVEIGFVGHPVDGGNLQDNNYLERVALGIARGIRQALVSNIAAH</sequence>